<feature type="domain" description="VTT" evidence="8">
    <location>
        <begin position="30"/>
        <end position="148"/>
    </location>
</feature>
<dbReference type="Proteomes" id="UP000043699">
    <property type="component" value="Unassembled WGS sequence"/>
</dbReference>
<dbReference type="RefSeq" id="WP_052650476.1">
    <property type="nucleotide sequence ID" value="NZ_CCXS01000001.1"/>
</dbReference>
<dbReference type="EMBL" id="CCXS01000001">
    <property type="protein sequence ID" value="CEG21736.1"/>
    <property type="molecule type" value="Genomic_DNA"/>
</dbReference>
<evidence type="ECO:0000256" key="4">
    <source>
        <dbReference type="ARBA" id="ARBA00022692"/>
    </source>
</evidence>
<keyword evidence="10" id="KW-1185">Reference proteome</keyword>
<dbReference type="STRING" id="1499687.BN1080_00651"/>
<keyword evidence="5 7" id="KW-1133">Transmembrane helix</keyword>
<sequence>MIEGILAFLESLGMKGLFSVMFLEGSSLPFPGVALVIAYGGLLNHDLPATAWLSAGLAASYNLACLIPYFLGNKFQNIFQRKFHKGLKKASDLFRRYGIWSIAISRPFGIGNYISYLAGISKIPLGKYAVLTFIGIYPWCFAMLRIGHYFNGNYEAFTSFMSASPIPIYGYLAAALGAAGIWLYLKAKSQNNKFKA</sequence>
<dbReference type="GO" id="GO:0005886">
    <property type="term" value="C:plasma membrane"/>
    <property type="evidence" value="ECO:0007669"/>
    <property type="project" value="UniProtKB-SubCell"/>
</dbReference>
<evidence type="ECO:0000256" key="5">
    <source>
        <dbReference type="ARBA" id="ARBA00022989"/>
    </source>
</evidence>
<evidence type="ECO:0000256" key="7">
    <source>
        <dbReference type="SAM" id="Phobius"/>
    </source>
</evidence>
<evidence type="ECO:0000256" key="2">
    <source>
        <dbReference type="ARBA" id="ARBA00010792"/>
    </source>
</evidence>
<keyword evidence="4 7" id="KW-0812">Transmembrane</keyword>
<dbReference type="InterPro" id="IPR032816">
    <property type="entry name" value="VTT_dom"/>
</dbReference>
<accession>A0A098EKT9</accession>
<keyword evidence="3" id="KW-1003">Cell membrane</keyword>
<comment type="similarity">
    <text evidence="2">Belongs to the DedA family.</text>
</comment>
<evidence type="ECO:0000313" key="9">
    <source>
        <dbReference type="EMBL" id="CEG21736.1"/>
    </source>
</evidence>
<evidence type="ECO:0000259" key="8">
    <source>
        <dbReference type="Pfam" id="PF09335"/>
    </source>
</evidence>
<evidence type="ECO:0000256" key="6">
    <source>
        <dbReference type="ARBA" id="ARBA00023136"/>
    </source>
</evidence>
<name>A0A098EKT9_9BACL</name>
<dbReference type="Pfam" id="PF09335">
    <property type="entry name" value="VTT_dom"/>
    <property type="match status" value="1"/>
</dbReference>
<feature type="transmembrane region" description="Helical" evidence="7">
    <location>
        <begin position="49"/>
        <end position="72"/>
    </location>
</feature>
<feature type="transmembrane region" description="Helical" evidence="7">
    <location>
        <begin position="128"/>
        <end position="146"/>
    </location>
</feature>
<evidence type="ECO:0000256" key="3">
    <source>
        <dbReference type="ARBA" id="ARBA00022475"/>
    </source>
</evidence>
<protein>
    <submittedName>
        <fullName evidence="9">SNARE associated Golgi protein</fullName>
    </submittedName>
</protein>
<reference evidence="9 10" key="1">
    <citation type="submission" date="2014-09" db="EMBL/GenBank/DDBJ databases">
        <authorList>
            <person name="Urmite Genomes Urmite Genomes"/>
        </authorList>
    </citation>
    <scope>NUCLEOTIDE SEQUENCE [LARGE SCALE GENOMIC DNA]</scope>
    <source>
        <strain evidence="9 10">ES2</strain>
    </source>
</reference>
<dbReference type="OrthoDB" id="9813426at2"/>
<evidence type="ECO:0000256" key="1">
    <source>
        <dbReference type="ARBA" id="ARBA00004651"/>
    </source>
</evidence>
<proteinExistence type="inferred from homology"/>
<dbReference type="InterPro" id="IPR051311">
    <property type="entry name" value="DedA_domain"/>
</dbReference>
<keyword evidence="6 7" id="KW-0472">Membrane</keyword>
<dbReference type="PANTHER" id="PTHR42709:SF6">
    <property type="entry name" value="UNDECAPRENYL PHOSPHATE TRANSPORTER A"/>
    <property type="match status" value="1"/>
</dbReference>
<evidence type="ECO:0000313" key="10">
    <source>
        <dbReference type="Proteomes" id="UP000043699"/>
    </source>
</evidence>
<dbReference type="PANTHER" id="PTHR42709">
    <property type="entry name" value="ALKALINE PHOSPHATASE LIKE PROTEIN"/>
    <property type="match status" value="1"/>
</dbReference>
<feature type="transmembrane region" description="Helical" evidence="7">
    <location>
        <begin position="166"/>
        <end position="185"/>
    </location>
</feature>
<comment type="subcellular location">
    <subcellularLocation>
        <location evidence="1">Cell membrane</location>
        <topology evidence="1">Multi-pass membrane protein</topology>
    </subcellularLocation>
</comment>
<dbReference type="AlphaFoldDB" id="A0A098EKT9"/>
<gene>
    <name evidence="9" type="ORF">BN1080_00651</name>
</gene>
<feature type="transmembrane region" description="Helical" evidence="7">
    <location>
        <begin position="21"/>
        <end position="43"/>
    </location>
</feature>
<organism evidence="9 10">
    <name type="scientific">Planococcus massiliensis</name>
    <dbReference type="NCBI Taxonomy" id="1499687"/>
    <lineage>
        <taxon>Bacteria</taxon>
        <taxon>Bacillati</taxon>
        <taxon>Bacillota</taxon>
        <taxon>Bacilli</taxon>
        <taxon>Bacillales</taxon>
        <taxon>Caryophanaceae</taxon>
        <taxon>Planococcus</taxon>
    </lineage>
</organism>